<dbReference type="Proteomes" id="UP000527355">
    <property type="component" value="Unassembled WGS sequence"/>
</dbReference>
<feature type="transmembrane region" description="Helical" evidence="1">
    <location>
        <begin position="37"/>
        <end position="55"/>
    </location>
</feature>
<dbReference type="EMBL" id="JABWUV010000001">
    <property type="protein sequence ID" value="KAF6387395.1"/>
    <property type="molecule type" value="Genomic_DNA"/>
</dbReference>
<keyword evidence="1" id="KW-1133">Transmembrane helix</keyword>
<evidence type="ECO:0000313" key="2">
    <source>
        <dbReference type="EMBL" id="KAF6387395.1"/>
    </source>
</evidence>
<evidence type="ECO:0000313" key="3">
    <source>
        <dbReference type="Proteomes" id="UP000527355"/>
    </source>
</evidence>
<keyword evidence="3" id="KW-1185">Reference proteome</keyword>
<keyword evidence="1" id="KW-0472">Membrane</keyword>
<name>A0A7J8AMB6_MYOMY</name>
<accession>A0A7J8AMB6</accession>
<protein>
    <submittedName>
        <fullName evidence="2">Uncharacterized protein</fullName>
    </submittedName>
</protein>
<evidence type="ECO:0000256" key="1">
    <source>
        <dbReference type="SAM" id="Phobius"/>
    </source>
</evidence>
<comment type="caution">
    <text evidence="2">The sequence shown here is derived from an EMBL/GenBank/DDBJ whole genome shotgun (WGS) entry which is preliminary data.</text>
</comment>
<gene>
    <name evidence="2" type="ORF">mMyoMyo1_007897</name>
</gene>
<proteinExistence type="predicted"/>
<sequence length="137" mass="15941">MLQPCYKLLICAKSFIDSFRFSTYTTLSSANKDSFTTSFPICILFTFFYCFIALARASSMMLERSGEKGHTCLITDLSRKAFSFSPLSITSVVLCRYTLYIYTRYTLYIYTRKRLVKSINIWPFIPNLQRIFIINGC</sequence>
<keyword evidence="1" id="KW-0812">Transmembrane</keyword>
<reference evidence="2 3" key="1">
    <citation type="journal article" date="2020" name="Nature">
        <title>Six reference-quality genomes reveal evolution of bat adaptations.</title>
        <authorList>
            <person name="Jebb D."/>
            <person name="Huang Z."/>
            <person name="Pippel M."/>
            <person name="Hughes G.M."/>
            <person name="Lavrichenko K."/>
            <person name="Devanna P."/>
            <person name="Winkler S."/>
            <person name="Jermiin L.S."/>
            <person name="Skirmuntt E.C."/>
            <person name="Katzourakis A."/>
            <person name="Burkitt-Gray L."/>
            <person name="Ray D.A."/>
            <person name="Sullivan K.A.M."/>
            <person name="Roscito J.G."/>
            <person name="Kirilenko B.M."/>
            <person name="Davalos L.M."/>
            <person name="Corthals A.P."/>
            <person name="Power M.L."/>
            <person name="Jones G."/>
            <person name="Ransome R.D."/>
            <person name="Dechmann D.K.N."/>
            <person name="Locatelli A.G."/>
            <person name="Puechmaille S.J."/>
            <person name="Fedrigo O."/>
            <person name="Jarvis E.D."/>
            <person name="Hiller M."/>
            <person name="Vernes S.C."/>
            <person name="Myers E.W."/>
            <person name="Teeling E.C."/>
        </authorList>
    </citation>
    <scope>NUCLEOTIDE SEQUENCE [LARGE SCALE GENOMIC DNA]</scope>
    <source>
        <strain evidence="2">MMyoMyo1</strain>
        <tissue evidence="2">Flight muscle</tissue>
    </source>
</reference>
<organism evidence="2 3">
    <name type="scientific">Myotis myotis</name>
    <name type="common">Greater mouse-eared bat</name>
    <name type="synonym">Vespertilio myotis</name>
    <dbReference type="NCBI Taxonomy" id="51298"/>
    <lineage>
        <taxon>Eukaryota</taxon>
        <taxon>Metazoa</taxon>
        <taxon>Chordata</taxon>
        <taxon>Craniata</taxon>
        <taxon>Vertebrata</taxon>
        <taxon>Euteleostomi</taxon>
        <taxon>Mammalia</taxon>
        <taxon>Eutheria</taxon>
        <taxon>Laurasiatheria</taxon>
        <taxon>Chiroptera</taxon>
        <taxon>Yangochiroptera</taxon>
        <taxon>Vespertilionidae</taxon>
        <taxon>Myotis</taxon>
    </lineage>
</organism>
<dbReference type="AlphaFoldDB" id="A0A7J8AMB6"/>